<dbReference type="InterPro" id="IPR011004">
    <property type="entry name" value="Trimer_LpxA-like_sf"/>
</dbReference>
<dbReference type="CDD" id="cd04647">
    <property type="entry name" value="LbH_MAT_like"/>
    <property type="match status" value="1"/>
</dbReference>
<dbReference type="PANTHER" id="PTHR23416:SF78">
    <property type="entry name" value="LIPOPOLYSACCHARIDE BIOSYNTHESIS O-ACETYL TRANSFERASE WBBJ-RELATED"/>
    <property type="match status" value="1"/>
</dbReference>
<keyword evidence="5" id="KW-1185">Reference proteome</keyword>
<keyword evidence="1 4" id="KW-0808">Transferase</keyword>
<name>A0A5N5RKV1_9BIFI</name>
<dbReference type="Proteomes" id="UP000326336">
    <property type="component" value="Unassembled WGS sequence"/>
</dbReference>
<dbReference type="Gene3D" id="2.160.10.10">
    <property type="entry name" value="Hexapeptide repeat proteins"/>
    <property type="match status" value="1"/>
</dbReference>
<evidence type="ECO:0000256" key="2">
    <source>
        <dbReference type="SAM" id="MobiDB-lite"/>
    </source>
</evidence>
<evidence type="ECO:0000313" key="4">
    <source>
        <dbReference type="EMBL" id="KAB5607401.1"/>
    </source>
</evidence>
<dbReference type="GO" id="GO:0016757">
    <property type="term" value="F:glycosyltransferase activity"/>
    <property type="evidence" value="ECO:0007669"/>
    <property type="project" value="UniProtKB-KW"/>
</dbReference>
<feature type="region of interest" description="Disordered" evidence="2">
    <location>
        <begin position="174"/>
        <end position="222"/>
    </location>
</feature>
<organism evidence="4 5">
    <name type="scientific">Bifidobacterium jacchi</name>
    <dbReference type="NCBI Taxonomy" id="2490545"/>
    <lineage>
        <taxon>Bacteria</taxon>
        <taxon>Bacillati</taxon>
        <taxon>Actinomycetota</taxon>
        <taxon>Actinomycetes</taxon>
        <taxon>Bifidobacteriales</taxon>
        <taxon>Bifidobacteriaceae</taxon>
        <taxon>Bifidobacterium</taxon>
    </lineage>
</organism>
<evidence type="ECO:0000313" key="5">
    <source>
        <dbReference type="Proteomes" id="UP000326336"/>
    </source>
</evidence>
<sequence>MILIKLWYRFTGLLLKALYRVVYGRRMRWGSALHLRKGFQATCDGDGRIVIGSNVFFNNGCGLHARKLIEIGDGTLFGENVHVYDHNHRFADPTVSIKEQGYSEAPVHIGSHCWIGSNATILKGTTIGDNSVIGAGCVISGDIPADTVVRATTDLTFTPIRRPGADAPTLAPAASVENTAAQHTSESASSAPSAEVAARRAGASVSAPSDEGAVAQRAAGGETARPTPVRVLVLDTVMDRGGAETMMMNYLRHMDRTKVTYDFLVNREYRAAYEDEIESLGGRIYRMCPMYPQYFSRYKKEIRAFLTAHPEYRIIHSNLEERSYFGLREAYKLGVPVRIAHAHNRPVGFNLKSIFREYFRMRLPKYVTHMFACGEEAGDWLFGKKNRAKVIQQRNAIDTAQYRFDPAIRADVRAEVGTAADTFVLGHVGRFFPQKNHEFLIDVFAALHKARPNSELWLVGGGELNDELKNHIRAKVDSLGLSGSVRFLGVRSDVNRLLQGMDAFVLPSLFEGLPVTMIEAQSSGLPCTISDRVPVQCDVTGNVQVVPLAASPDEWARRILDQAAHPKITDRAQGPALVTKAGFDIVKNAAWLQSFYLDALAKAERGAKANGGSANVNRGASSASTTSDSATSGRR</sequence>
<feature type="domain" description="Glycosyl transferase family 1" evidence="3">
    <location>
        <begin position="413"/>
        <end position="560"/>
    </location>
</feature>
<feature type="compositionally biased region" description="Low complexity" evidence="2">
    <location>
        <begin position="620"/>
        <end position="635"/>
    </location>
</feature>
<dbReference type="RefSeq" id="WP_151916677.1">
    <property type="nucleotide sequence ID" value="NZ_RQSP01000012.1"/>
</dbReference>
<dbReference type="AlphaFoldDB" id="A0A5N5RKV1"/>
<dbReference type="SUPFAM" id="SSF51161">
    <property type="entry name" value="Trimeric LpxA-like enzymes"/>
    <property type="match status" value="1"/>
</dbReference>
<feature type="compositionally biased region" description="Low complexity" evidence="2">
    <location>
        <begin position="185"/>
        <end position="209"/>
    </location>
</feature>
<dbReference type="EMBL" id="RQSP01000012">
    <property type="protein sequence ID" value="KAB5607401.1"/>
    <property type="molecule type" value="Genomic_DNA"/>
</dbReference>
<dbReference type="InterPro" id="IPR001296">
    <property type="entry name" value="Glyco_trans_1"/>
</dbReference>
<protein>
    <submittedName>
        <fullName evidence="4">Glycosyltransferase</fullName>
    </submittedName>
</protein>
<dbReference type="InterPro" id="IPR001451">
    <property type="entry name" value="Hexapep"/>
</dbReference>
<evidence type="ECO:0000259" key="3">
    <source>
        <dbReference type="Pfam" id="PF00534"/>
    </source>
</evidence>
<proteinExistence type="predicted"/>
<dbReference type="Gene3D" id="3.40.50.2000">
    <property type="entry name" value="Glycogen Phosphorylase B"/>
    <property type="match status" value="2"/>
</dbReference>
<comment type="caution">
    <text evidence="4">The sequence shown here is derived from an EMBL/GenBank/DDBJ whole genome shotgun (WGS) entry which is preliminary data.</text>
</comment>
<reference evidence="4 5" key="1">
    <citation type="journal article" date="2019" name="Int. J. Syst. Evol. Microbiol.">
        <title>Bifidobacterium jacchi sp. nov., isolated from the faeces of a baby common marmoset (Callithrix jacchus).</title>
        <authorList>
            <person name="Modesto M."/>
            <person name="Watanabe K."/>
            <person name="Arita M."/>
            <person name="Satti M."/>
            <person name="Oki K."/>
            <person name="Sciavilla P."/>
            <person name="Patavino C."/>
            <person name="Camma C."/>
            <person name="Michelini S."/>
            <person name="Sgorbati B."/>
            <person name="Mattarelli P."/>
        </authorList>
    </citation>
    <scope>NUCLEOTIDE SEQUENCE [LARGE SCALE GENOMIC DNA]</scope>
    <source>
        <strain evidence="4 5">MRM 9.3</strain>
    </source>
</reference>
<gene>
    <name evidence="4" type="ORF">EHS19_04955</name>
</gene>
<dbReference type="CDD" id="cd03812">
    <property type="entry name" value="GT4_CapH-like"/>
    <property type="match status" value="1"/>
</dbReference>
<dbReference type="PANTHER" id="PTHR23416">
    <property type="entry name" value="SIALIC ACID SYNTHASE-RELATED"/>
    <property type="match status" value="1"/>
</dbReference>
<evidence type="ECO:0000256" key="1">
    <source>
        <dbReference type="ARBA" id="ARBA00022679"/>
    </source>
</evidence>
<dbReference type="Pfam" id="PF00132">
    <property type="entry name" value="Hexapep"/>
    <property type="match status" value="1"/>
</dbReference>
<dbReference type="Pfam" id="PF00534">
    <property type="entry name" value="Glycos_transf_1"/>
    <property type="match status" value="1"/>
</dbReference>
<accession>A0A5N5RKV1</accession>
<feature type="region of interest" description="Disordered" evidence="2">
    <location>
        <begin position="608"/>
        <end position="635"/>
    </location>
</feature>
<dbReference type="SUPFAM" id="SSF53756">
    <property type="entry name" value="UDP-Glycosyltransferase/glycogen phosphorylase"/>
    <property type="match status" value="1"/>
</dbReference>
<dbReference type="InterPro" id="IPR051159">
    <property type="entry name" value="Hexapeptide_acetyltransf"/>
</dbReference>
<dbReference type="OrthoDB" id="9790710at2"/>